<evidence type="ECO:0000313" key="1">
    <source>
        <dbReference type="EMBL" id="GAH22671.1"/>
    </source>
</evidence>
<name>X1DNZ4_9ZZZZ</name>
<dbReference type="AlphaFoldDB" id="X1DNZ4"/>
<gene>
    <name evidence="1" type="ORF">S01H4_67396</name>
</gene>
<feature type="non-terminal residue" evidence="1">
    <location>
        <position position="33"/>
    </location>
</feature>
<proteinExistence type="predicted"/>
<protein>
    <submittedName>
        <fullName evidence="1">Uncharacterized protein</fullName>
    </submittedName>
</protein>
<sequence length="33" mass="3501">QYSLDEIIGGIGLSSPHTVAKVANKIFFAHETG</sequence>
<organism evidence="1">
    <name type="scientific">marine sediment metagenome</name>
    <dbReference type="NCBI Taxonomy" id="412755"/>
    <lineage>
        <taxon>unclassified sequences</taxon>
        <taxon>metagenomes</taxon>
        <taxon>ecological metagenomes</taxon>
    </lineage>
</organism>
<reference evidence="1" key="1">
    <citation type="journal article" date="2014" name="Front. Microbiol.">
        <title>High frequency of phylogenetically diverse reductive dehalogenase-homologous genes in deep subseafloor sedimentary metagenomes.</title>
        <authorList>
            <person name="Kawai M."/>
            <person name="Futagami T."/>
            <person name="Toyoda A."/>
            <person name="Takaki Y."/>
            <person name="Nishi S."/>
            <person name="Hori S."/>
            <person name="Arai W."/>
            <person name="Tsubouchi T."/>
            <person name="Morono Y."/>
            <person name="Uchiyama I."/>
            <person name="Ito T."/>
            <person name="Fujiyama A."/>
            <person name="Inagaki F."/>
            <person name="Takami H."/>
        </authorList>
    </citation>
    <scope>NUCLEOTIDE SEQUENCE</scope>
    <source>
        <strain evidence="1">Expedition CK06-06</strain>
    </source>
</reference>
<feature type="non-terminal residue" evidence="1">
    <location>
        <position position="1"/>
    </location>
</feature>
<dbReference type="EMBL" id="BART01042379">
    <property type="protein sequence ID" value="GAH22671.1"/>
    <property type="molecule type" value="Genomic_DNA"/>
</dbReference>
<comment type="caution">
    <text evidence="1">The sequence shown here is derived from an EMBL/GenBank/DDBJ whole genome shotgun (WGS) entry which is preliminary data.</text>
</comment>
<accession>X1DNZ4</accession>